<feature type="compositionally biased region" description="Polar residues" evidence="12">
    <location>
        <begin position="421"/>
        <end position="433"/>
    </location>
</feature>
<evidence type="ECO:0000256" key="2">
    <source>
        <dbReference type="ARBA" id="ARBA00004496"/>
    </source>
</evidence>
<proteinExistence type="predicted"/>
<dbReference type="GO" id="GO:0003723">
    <property type="term" value="F:RNA binding"/>
    <property type="evidence" value="ECO:0007669"/>
    <property type="project" value="UniProtKB-UniRule"/>
</dbReference>
<dbReference type="Proteomes" id="UP000516260">
    <property type="component" value="Chromosome 4"/>
</dbReference>
<dbReference type="AlphaFoldDB" id="A0A4Z2BEY3"/>
<dbReference type="Gene3D" id="3.30.40.10">
    <property type="entry name" value="Zinc/RING finger domain, C3HC4 (zinc finger)"/>
    <property type="match status" value="1"/>
</dbReference>
<dbReference type="Gene3D" id="3.30.1370.10">
    <property type="entry name" value="K Homology domain, type 1"/>
    <property type="match status" value="2"/>
</dbReference>
<dbReference type="GO" id="GO:0005634">
    <property type="term" value="C:nucleus"/>
    <property type="evidence" value="ECO:0007669"/>
    <property type="project" value="UniProtKB-SubCell"/>
</dbReference>
<protein>
    <recommendedName>
        <fullName evidence="13">RING-type domain-containing protein</fullName>
    </recommendedName>
</protein>
<feature type="region of interest" description="Disordered" evidence="12">
    <location>
        <begin position="1"/>
        <end position="54"/>
    </location>
</feature>
<dbReference type="Pfam" id="PF13920">
    <property type="entry name" value="zf-C3HC4_3"/>
    <property type="match status" value="1"/>
</dbReference>
<name>A0A4Z2BEY3_9TELE</name>
<sequence>MPSSTSLVEAEEGESEVPPPLVHAFAGMGLEEHHGSQSQTPEQTDEGLPHHHHYHFPSVSHFNFLDTVLDLKPLHRPSSADEGAITAAPEDEEQEVGGDSSSSGSSLLAQAHVNRHLQSGPGCSMVPSGLETPQVETVLLYNGDDRDDGVLGGSSLPPNGSMVLVPSGVYGEFGFEAEPSLLNRRKSVNTTECVAVPSSEHVAEIVGRQGCKIKALRAKTNTYIKTPVRGEQPVFVVTGRKEDVAMAKREILSAAEHFSLIRASRNKAGPLAAATGPGNPSLPGQTTIQVRVPYRVVGLVVGPKGATIKRIQQQTHTYIVTPSRDKEPVFEVTGMPENVDRARDEIEAHIALRTGSCGGIEAPGADNNDFQFNGTDVSFDGSAASVGLGEGAWPLAGVASQGGGGLLPVSVSGTQQINSNMTSGVRMSSTYRNDSSSSLGSGSSSVDSVYGGGSGNRVADLSPTCVFNANNNNNNNGGSASFWFGESLLPVGSEELVSLGGGGSSSGFDPLTISTGQATLSGVQPPIWSRFVDHQPLQAFEARQSQTSQPGTPRLSPIISGTEALEHPQARRVTRAPLASVGHLDAHRFPSYGSTFSSSGESTASSSSPPESFLSYRPGQGSALRGQEICIQCMDNQVIAALVPCGHNLFCLDCATLICQGPDAVCPVCLSPVTQAIKLRNM</sequence>
<keyword evidence="5" id="KW-0677">Repeat</keyword>
<dbReference type="GO" id="GO:0005737">
    <property type="term" value="C:cytoplasm"/>
    <property type="evidence" value="ECO:0007669"/>
    <property type="project" value="UniProtKB-SubCell"/>
</dbReference>
<dbReference type="SMART" id="SM00322">
    <property type="entry name" value="KH"/>
    <property type="match status" value="2"/>
</dbReference>
<feature type="region of interest" description="Disordered" evidence="12">
    <location>
        <begin position="595"/>
        <end position="619"/>
    </location>
</feature>
<comment type="subcellular location">
    <subcellularLocation>
        <location evidence="2">Cytoplasm</location>
    </subcellularLocation>
    <subcellularLocation>
        <location evidence="1">Nucleus</location>
    </subcellularLocation>
</comment>
<organism evidence="14 15">
    <name type="scientific">Takifugu bimaculatus</name>
    <dbReference type="NCBI Taxonomy" id="433685"/>
    <lineage>
        <taxon>Eukaryota</taxon>
        <taxon>Metazoa</taxon>
        <taxon>Chordata</taxon>
        <taxon>Craniata</taxon>
        <taxon>Vertebrata</taxon>
        <taxon>Euteleostomi</taxon>
        <taxon>Actinopterygii</taxon>
        <taxon>Neopterygii</taxon>
        <taxon>Teleostei</taxon>
        <taxon>Neoteleostei</taxon>
        <taxon>Acanthomorphata</taxon>
        <taxon>Eupercaria</taxon>
        <taxon>Tetraodontiformes</taxon>
        <taxon>Tetradontoidea</taxon>
        <taxon>Tetraodontidae</taxon>
        <taxon>Takifugu</taxon>
    </lineage>
</organism>
<feature type="region of interest" description="Disordered" evidence="12">
    <location>
        <begin position="79"/>
        <end position="105"/>
    </location>
</feature>
<evidence type="ECO:0000256" key="7">
    <source>
        <dbReference type="ARBA" id="ARBA00022833"/>
    </source>
</evidence>
<dbReference type="FunFam" id="3.30.1370.10:FF:000012">
    <property type="entry name" value="Mex-3 RNA-binding family member D"/>
    <property type="match status" value="1"/>
</dbReference>
<dbReference type="InterPro" id="IPR047228">
    <property type="entry name" value="KH-I_MEX3_rpt1"/>
</dbReference>
<dbReference type="CDD" id="cd16518">
    <property type="entry name" value="RING-HC_MEX3"/>
    <property type="match status" value="1"/>
</dbReference>
<keyword evidence="6 11" id="KW-0863">Zinc-finger</keyword>
<dbReference type="InterPro" id="IPR013083">
    <property type="entry name" value="Znf_RING/FYVE/PHD"/>
</dbReference>
<dbReference type="FunFam" id="3.30.1370.10:FF:000013">
    <property type="entry name" value="Mex-3 RNA-binding family member B"/>
    <property type="match status" value="1"/>
</dbReference>
<evidence type="ECO:0000313" key="14">
    <source>
        <dbReference type="EMBL" id="TNM89700.1"/>
    </source>
</evidence>
<evidence type="ECO:0000313" key="15">
    <source>
        <dbReference type="Proteomes" id="UP000516260"/>
    </source>
</evidence>
<dbReference type="PROSITE" id="PS50089">
    <property type="entry name" value="ZF_RING_2"/>
    <property type="match status" value="1"/>
</dbReference>
<dbReference type="Pfam" id="PF00013">
    <property type="entry name" value="KH_1"/>
    <property type="match status" value="2"/>
</dbReference>
<dbReference type="InterPro" id="IPR047227">
    <property type="entry name" value="MEX3"/>
</dbReference>
<keyword evidence="7" id="KW-0862">Zinc</keyword>
<accession>A0A4Z2BEY3</accession>
<evidence type="ECO:0000256" key="1">
    <source>
        <dbReference type="ARBA" id="ARBA00004123"/>
    </source>
</evidence>
<dbReference type="CDD" id="cd22424">
    <property type="entry name" value="KH-I_MEX3_rpt2"/>
    <property type="match status" value="1"/>
</dbReference>
<dbReference type="PANTHER" id="PTHR23285">
    <property type="entry name" value="RING FINGER AND KH DOMAIN CONTAINING PROTEIN 1"/>
    <property type="match status" value="1"/>
</dbReference>
<feature type="compositionally biased region" description="Low complexity" evidence="12">
    <location>
        <begin position="434"/>
        <end position="449"/>
    </location>
</feature>
<dbReference type="PANTHER" id="PTHR23285:SF8">
    <property type="entry name" value="RNA-BINDING E3 UBIQUITIN-PROTEIN LIGASE MEX3C"/>
    <property type="match status" value="1"/>
</dbReference>
<evidence type="ECO:0000259" key="13">
    <source>
        <dbReference type="PROSITE" id="PS50089"/>
    </source>
</evidence>
<keyword evidence="4" id="KW-0479">Metal-binding</keyword>
<evidence type="ECO:0000256" key="9">
    <source>
        <dbReference type="ARBA" id="ARBA00023242"/>
    </source>
</evidence>
<keyword evidence="3" id="KW-0963">Cytoplasm</keyword>
<dbReference type="InterPro" id="IPR036612">
    <property type="entry name" value="KH_dom_type_1_sf"/>
</dbReference>
<dbReference type="SUPFAM" id="SSF54791">
    <property type="entry name" value="Eukaryotic type KH-domain (KH-domain type I)"/>
    <property type="match status" value="2"/>
</dbReference>
<evidence type="ECO:0000256" key="12">
    <source>
        <dbReference type="SAM" id="MobiDB-lite"/>
    </source>
</evidence>
<dbReference type="InterPro" id="IPR047226">
    <property type="entry name" value="KH-I_MEX3_rpt2"/>
</dbReference>
<dbReference type="GO" id="GO:0008270">
    <property type="term" value="F:zinc ion binding"/>
    <property type="evidence" value="ECO:0007669"/>
    <property type="project" value="UniProtKB-KW"/>
</dbReference>
<dbReference type="InterPro" id="IPR004088">
    <property type="entry name" value="KH_dom_type_1"/>
</dbReference>
<gene>
    <name evidence="14" type="ORF">fugu_003934</name>
</gene>
<evidence type="ECO:0000256" key="3">
    <source>
        <dbReference type="ARBA" id="ARBA00022490"/>
    </source>
</evidence>
<evidence type="ECO:0000256" key="8">
    <source>
        <dbReference type="ARBA" id="ARBA00022884"/>
    </source>
</evidence>
<dbReference type="CDD" id="cd22423">
    <property type="entry name" value="KH-I_MEX3_rpt1"/>
    <property type="match status" value="1"/>
</dbReference>
<evidence type="ECO:0000256" key="4">
    <source>
        <dbReference type="ARBA" id="ARBA00022723"/>
    </source>
</evidence>
<evidence type="ECO:0000256" key="5">
    <source>
        <dbReference type="ARBA" id="ARBA00022737"/>
    </source>
</evidence>
<dbReference type="SMART" id="SM00184">
    <property type="entry name" value="RING"/>
    <property type="match status" value="1"/>
</dbReference>
<dbReference type="InterPro" id="IPR004087">
    <property type="entry name" value="KH_dom"/>
</dbReference>
<evidence type="ECO:0000256" key="10">
    <source>
        <dbReference type="PROSITE-ProRule" id="PRU00117"/>
    </source>
</evidence>
<reference evidence="14 15" key="1">
    <citation type="submission" date="2019-04" db="EMBL/GenBank/DDBJ databases">
        <title>The sequence and de novo assembly of Takifugu bimaculatus genome using PacBio and Hi-C technologies.</title>
        <authorList>
            <person name="Xu P."/>
            <person name="Liu B."/>
            <person name="Zhou Z."/>
        </authorList>
    </citation>
    <scope>NUCLEOTIDE SEQUENCE [LARGE SCALE GENOMIC DNA]</scope>
    <source>
        <strain evidence="14">TB-2018</strain>
        <tissue evidence="14">Muscle</tissue>
    </source>
</reference>
<keyword evidence="9" id="KW-0539">Nucleus</keyword>
<feature type="domain" description="RING-type" evidence="13">
    <location>
        <begin position="630"/>
        <end position="669"/>
    </location>
</feature>
<feature type="region of interest" description="Disordered" evidence="12">
    <location>
        <begin position="421"/>
        <end position="450"/>
    </location>
</feature>
<comment type="caution">
    <text evidence="14">The sequence shown here is derived from an EMBL/GenBank/DDBJ whole genome shotgun (WGS) entry which is preliminary data.</text>
</comment>
<evidence type="ECO:0000256" key="11">
    <source>
        <dbReference type="PROSITE-ProRule" id="PRU00175"/>
    </source>
</evidence>
<dbReference type="InterPro" id="IPR001841">
    <property type="entry name" value="Znf_RING"/>
</dbReference>
<evidence type="ECO:0000256" key="6">
    <source>
        <dbReference type="ARBA" id="ARBA00022771"/>
    </source>
</evidence>
<feature type="compositionally biased region" description="Low complexity" evidence="12">
    <location>
        <begin position="595"/>
        <end position="616"/>
    </location>
</feature>
<dbReference type="EMBL" id="SWLE01000017">
    <property type="protein sequence ID" value="TNM89700.1"/>
    <property type="molecule type" value="Genomic_DNA"/>
</dbReference>
<keyword evidence="8 10" id="KW-0694">RNA-binding</keyword>
<dbReference type="SUPFAM" id="SSF57850">
    <property type="entry name" value="RING/U-box"/>
    <property type="match status" value="1"/>
</dbReference>
<keyword evidence="15" id="KW-1185">Reference proteome</keyword>
<dbReference type="PROSITE" id="PS50084">
    <property type="entry name" value="KH_TYPE_1"/>
    <property type="match status" value="2"/>
</dbReference>